<gene>
    <name evidence="2" type="ORF">MRM75_04460</name>
</gene>
<accession>A0AAU6UAP3</accession>
<dbReference type="EMBL" id="CP095353">
    <property type="protein sequence ID" value="XAG70258.1"/>
    <property type="molecule type" value="Genomic_DNA"/>
</dbReference>
<reference evidence="2" key="1">
    <citation type="submission" date="2022-03" db="EMBL/GenBank/DDBJ databases">
        <title>Sea Food Isolates.</title>
        <authorList>
            <person name="Li c."/>
        </authorList>
    </citation>
    <scope>NUCLEOTIDE SEQUENCE</scope>
    <source>
        <strain evidence="2">19CA06SA08-2</strain>
    </source>
</reference>
<feature type="transmembrane region" description="Helical" evidence="1">
    <location>
        <begin position="65"/>
        <end position="86"/>
    </location>
</feature>
<protein>
    <submittedName>
        <fullName evidence="2">Uncharacterized protein</fullName>
    </submittedName>
</protein>
<sequence length="99" mass="10952">MPFSQDWADILLYLNGIKASLAVPSYLFNARVAISQPRDITSTVSTSCSTHKLSKGAIGALAPDLFWVIGYALVWGCIMALARVTLCHRWAQKKQDERP</sequence>
<evidence type="ECO:0000313" key="2">
    <source>
        <dbReference type="EMBL" id="XAG70258.1"/>
    </source>
</evidence>
<organism evidence="2">
    <name type="scientific">bacterium 19CA06SA08-2</name>
    <dbReference type="NCBI Taxonomy" id="2920658"/>
    <lineage>
        <taxon>Bacteria</taxon>
    </lineage>
</organism>
<keyword evidence="1" id="KW-1133">Transmembrane helix</keyword>
<dbReference type="AlphaFoldDB" id="A0AAU6UAP3"/>
<proteinExistence type="predicted"/>
<keyword evidence="1" id="KW-0472">Membrane</keyword>
<keyword evidence="1" id="KW-0812">Transmembrane</keyword>
<evidence type="ECO:0000256" key="1">
    <source>
        <dbReference type="SAM" id="Phobius"/>
    </source>
</evidence>
<name>A0AAU6UAP3_UNCXX</name>